<dbReference type="AlphaFoldDB" id="G0PJS7"/>
<reference evidence="4" key="1">
    <citation type="submission" date="2011-07" db="EMBL/GenBank/DDBJ databases">
        <authorList>
            <consortium name="Caenorhabditis brenneri Sequencing and Analysis Consortium"/>
            <person name="Wilson R.K."/>
        </authorList>
    </citation>
    <scope>NUCLEOTIDE SEQUENCE [LARGE SCALE GENOMIC DNA]</scope>
    <source>
        <strain evidence="4">PB2801</strain>
    </source>
</reference>
<gene>
    <name evidence="3" type="ORF">CAEBREN_10978</name>
</gene>
<keyword evidence="2" id="KW-0732">Signal</keyword>
<name>G0PJS7_CAEBE</name>
<proteinExistence type="predicted"/>
<dbReference type="eggNOG" id="ENOG502TI7D">
    <property type="taxonomic scope" value="Eukaryota"/>
</dbReference>
<dbReference type="EMBL" id="GL380744">
    <property type="protein sequence ID" value="EGT60133.1"/>
    <property type="molecule type" value="Genomic_DNA"/>
</dbReference>
<dbReference type="HOGENOM" id="CLU_2322472_0_0_1"/>
<protein>
    <submittedName>
        <fullName evidence="3">Uncharacterized protein</fullName>
    </submittedName>
</protein>
<keyword evidence="4" id="KW-1185">Reference proteome</keyword>
<feature type="region of interest" description="Disordered" evidence="1">
    <location>
        <begin position="56"/>
        <end position="81"/>
    </location>
</feature>
<feature type="signal peptide" evidence="2">
    <location>
        <begin position="1"/>
        <end position="26"/>
    </location>
</feature>
<accession>G0PJS7</accession>
<feature type="chain" id="PRO_5003407074" evidence="2">
    <location>
        <begin position="27"/>
        <end position="103"/>
    </location>
</feature>
<feature type="compositionally biased region" description="Polar residues" evidence="1">
    <location>
        <begin position="70"/>
        <end position="81"/>
    </location>
</feature>
<evidence type="ECO:0000256" key="1">
    <source>
        <dbReference type="SAM" id="MobiDB-lite"/>
    </source>
</evidence>
<sequence length="103" mass="11233">MSTLQFFLLFCISYGFSIMLASEACAFPNGKLTQQDPVKLGDFPKEGEDIVHPKDKLTVTTDGTPPVANSVEQIGNSEGNSNSRYQPTTIFSAILTLILCKMI</sequence>
<evidence type="ECO:0000313" key="3">
    <source>
        <dbReference type="EMBL" id="EGT60133.1"/>
    </source>
</evidence>
<dbReference type="Proteomes" id="UP000008068">
    <property type="component" value="Unassembled WGS sequence"/>
</dbReference>
<evidence type="ECO:0000256" key="2">
    <source>
        <dbReference type="SAM" id="SignalP"/>
    </source>
</evidence>
<dbReference type="OrthoDB" id="5858015at2759"/>
<organism evidence="4">
    <name type="scientific">Caenorhabditis brenneri</name>
    <name type="common">Nematode worm</name>
    <dbReference type="NCBI Taxonomy" id="135651"/>
    <lineage>
        <taxon>Eukaryota</taxon>
        <taxon>Metazoa</taxon>
        <taxon>Ecdysozoa</taxon>
        <taxon>Nematoda</taxon>
        <taxon>Chromadorea</taxon>
        <taxon>Rhabditida</taxon>
        <taxon>Rhabditina</taxon>
        <taxon>Rhabditomorpha</taxon>
        <taxon>Rhabditoidea</taxon>
        <taxon>Rhabditidae</taxon>
        <taxon>Peloderinae</taxon>
        <taxon>Caenorhabditis</taxon>
    </lineage>
</organism>
<dbReference type="InParanoid" id="G0PJS7"/>
<evidence type="ECO:0000313" key="4">
    <source>
        <dbReference type="Proteomes" id="UP000008068"/>
    </source>
</evidence>
<dbReference type="FunCoup" id="G0PJS7">
    <property type="interactions" value="1052"/>
</dbReference>
<dbReference type="OMA" id="VGNDIEQ"/>